<keyword evidence="1" id="KW-0472">Membrane</keyword>
<dbReference type="PROSITE" id="PS50093">
    <property type="entry name" value="PKD"/>
    <property type="match status" value="1"/>
</dbReference>
<accession>A0A0G0BK25</accession>
<evidence type="ECO:0000259" key="2">
    <source>
        <dbReference type="PROSITE" id="PS50093"/>
    </source>
</evidence>
<dbReference type="Pfam" id="PF00801">
    <property type="entry name" value="PKD"/>
    <property type="match status" value="1"/>
</dbReference>
<evidence type="ECO:0000256" key="1">
    <source>
        <dbReference type="SAM" id="Phobius"/>
    </source>
</evidence>
<evidence type="ECO:0000313" key="3">
    <source>
        <dbReference type="EMBL" id="KKP69783.1"/>
    </source>
</evidence>
<evidence type="ECO:0000313" key="4">
    <source>
        <dbReference type="Proteomes" id="UP000034581"/>
    </source>
</evidence>
<comment type="caution">
    <text evidence="3">The sequence shown here is derived from an EMBL/GenBank/DDBJ whole genome shotgun (WGS) entry which is preliminary data.</text>
</comment>
<dbReference type="InterPro" id="IPR000601">
    <property type="entry name" value="PKD_dom"/>
</dbReference>
<dbReference type="InterPro" id="IPR035986">
    <property type="entry name" value="PKD_dom_sf"/>
</dbReference>
<keyword evidence="1" id="KW-0812">Transmembrane</keyword>
<sequence length="460" mass="48208">METKTSTQSRKGLYNIFASVIVALMLVAVFFGFVGTAAAQESVPDYQPVVDPYPVTVGVTTAISLSPAPTATADIHWTINASDGSLVLDTTEFTVTHVFTNAGDYTVGVTISDTNGVYVNAWLLNVEEPVLTPAAALTNLLTAVMAPASPDKAADVAEAVADVQRALGVVVRGAVQSNEGGSIELRPVQPIAAMSEEARALAMDTAAGTDLHFAWGAGWHNHQADLGAGTQLLSGVFFDSDDPAYFGTTEPISGGLWVSSMYTPNVSLETAEYTTTFTSTQWVDSDGNGMFDLLAVGSPWDGSVVTMSLDYEGVYTETWSVQIGMEPKLISTEGTSPAPATADAFRTSAAADTYPFVPGQGWDVAANTAYTDTVFYGAYFGGADFGGVCNDHCVVSYAGRSYESTDADGNGTYDFFLPGAGSAEIEGPGAWEFTVTDDDGNTETWIFILGATPQIVPAGE</sequence>
<dbReference type="EMBL" id="LBQB01000003">
    <property type="protein sequence ID" value="KKP69783.1"/>
    <property type="molecule type" value="Genomic_DNA"/>
</dbReference>
<dbReference type="Gene3D" id="2.60.40.10">
    <property type="entry name" value="Immunoglobulins"/>
    <property type="match status" value="1"/>
</dbReference>
<feature type="domain" description="PKD" evidence="2">
    <location>
        <begin position="63"/>
        <end position="121"/>
    </location>
</feature>
<dbReference type="AlphaFoldDB" id="A0A0G0BK25"/>
<organism evidence="3 4">
    <name type="scientific">candidate division CPR3 bacterium GW2011_GWF2_35_18</name>
    <dbReference type="NCBI Taxonomy" id="1618350"/>
    <lineage>
        <taxon>Bacteria</taxon>
        <taxon>Bacteria division CPR3</taxon>
    </lineage>
</organism>
<dbReference type="SUPFAM" id="SSF49299">
    <property type="entry name" value="PKD domain"/>
    <property type="match status" value="1"/>
</dbReference>
<dbReference type="Proteomes" id="UP000034581">
    <property type="component" value="Unassembled WGS sequence"/>
</dbReference>
<proteinExistence type="predicted"/>
<dbReference type="InterPro" id="IPR013783">
    <property type="entry name" value="Ig-like_fold"/>
</dbReference>
<keyword evidence="1" id="KW-1133">Transmembrane helix</keyword>
<name>A0A0G0BK25_UNCC3</name>
<feature type="transmembrane region" description="Helical" evidence="1">
    <location>
        <begin position="12"/>
        <end position="34"/>
    </location>
</feature>
<gene>
    <name evidence="3" type="ORF">UR67_C0003G0061</name>
</gene>
<protein>
    <recommendedName>
        <fullName evidence="2">PKD domain-containing protein</fullName>
    </recommendedName>
</protein>
<reference evidence="3 4" key="1">
    <citation type="journal article" date="2015" name="Nature">
        <title>rRNA introns, odd ribosomes, and small enigmatic genomes across a large radiation of phyla.</title>
        <authorList>
            <person name="Brown C.T."/>
            <person name="Hug L.A."/>
            <person name="Thomas B.C."/>
            <person name="Sharon I."/>
            <person name="Castelle C.J."/>
            <person name="Singh A."/>
            <person name="Wilkins M.J."/>
            <person name="Williams K.H."/>
            <person name="Banfield J.F."/>
        </authorList>
    </citation>
    <scope>NUCLEOTIDE SEQUENCE [LARGE SCALE GENOMIC DNA]</scope>
</reference>